<proteinExistence type="predicted"/>
<evidence type="ECO:0000313" key="1">
    <source>
        <dbReference type="EMBL" id="QJW84621.1"/>
    </source>
</evidence>
<organism evidence="1 2">
    <name type="scientific">Ramlibacter terrae</name>
    <dbReference type="NCBI Taxonomy" id="2732511"/>
    <lineage>
        <taxon>Bacteria</taxon>
        <taxon>Pseudomonadati</taxon>
        <taxon>Pseudomonadota</taxon>
        <taxon>Betaproteobacteria</taxon>
        <taxon>Burkholderiales</taxon>
        <taxon>Comamonadaceae</taxon>
        <taxon>Ramlibacter</taxon>
    </lineage>
</organism>
<dbReference type="Proteomes" id="UP000500826">
    <property type="component" value="Chromosome"/>
</dbReference>
<evidence type="ECO:0000313" key="2">
    <source>
        <dbReference type="Proteomes" id="UP000500826"/>
    </source>
</evidence>
<name>A0ABX6P671_9BURK</name>
<accession>A0ABX6P671</accession>
<protein>
    <recommendedName>
        <fullName evidence="3">Carbohydrate-binding domain-containing protein</fullName>
    </recommendedName>
</protein>
<evidence type="ECO:0008006" key="3">
    <source>
        <dbReference type="Google" id="ProtNLM"/>
    </source>
</evidence>
<gene>
    <name evidence="1" type="ORF">HK414_15870</name>
</gene>
<dbReference type="EMBL" id="CP053418">
    <property type="protein sequence ID" value="QJW84621.1"/>
    <property type="molecule type" value="Genomic_DNA"/>
</dbReference>
<keyword evidence="2" id="KW-1185">Reference proteome</keyword>
<sequence>MTESTTSDLRTTANGKIVLTTLAGGITLTEGTGSAGNGAISAHGTGTVTPVAGGTGSDIRVGGTITSGTGSISLRAADTVAFSSGADAITTSTGKVTVTATAGDVTMSTSNQLASGTGTITVKAGDDLTAGSLSTKGSLTLDAFDKVSISGTATRTGKTITIKANDLSVGASLSSAGSKLVITTQTGVPIVLGGATPTTPAMHLSVTELARLKDGFGSITIGSKLANQQVRIDGTAGAVVFNDPVVLAASGAGGSIAITGSVTGDTLEIGNSGTSTTLTKATVTMQRGITVLDALVVSGSNKLSSSVATGGHSISLKTVTGKAGGSADKLTLDANGGNVAMGTVSSLQGWR</sequence>
<reference evidence="1 2" key="1">
    <citation type="submission" date="2020-05" db="EMBL/GenBank/DDBJ databases">
        <title>Ramlibacter rhizophilus sp. nov., isolated from rhizosphere soil of national flower Mugunghwa from South Korea.</title>
        <authorList>
            <person name="Zheng-Fei Y."/>
            <person name="Huan T."/>
        </authorList>
    </citation>
    <scope>NUCLEOTIDE SEQUENCE [LARGE SCALE GENOMIC DNA]</scope>
    <source>
        <strain evidence="1 2">H242</strain>
    </source>
</reference>